<dbReference type="OrthoDB" id="9811471at2"/>
<accession>A0A5C8NU29</accession>
<dbReference type="GO" id="GO:0003824">
    <property type="term" value="F:catalytic activity"/>
    <property type="evidence" value="ECO:0007669"/>
    <property type="project" value="InterPro"/>
</dbReference>
<dbReference type="InterPro" id="IPR023631">
    <property type="entry name" value="Amidase_dom"/>
</dbReference>
<sequence>MNETSALWQRSATELAAGFGASGPDPVEVLDAVLARRNAVDPTLNAVVTLDAAGARKAAEASAARWREGRPLSPIDGVPITIKDNIPVAGMRSTWGSLLYADFVPERDELPVARLRAAGAVILGKTNVPEFTLQGYTDNRVFGLTRNPWNTGLTPGGSSGGAVAAVAAGIGPVAIGTDGGGSIRRPASHTGLVGLKPSTGRVARIDGFPAVLHDFEVIGPIARRVDDLIAFMRVMAAPDPRDPLSARFEGRPFEVPTEAAPVRIRFVPRFGDSPVDPIIRASVAGAAQRLEALGHRLEEDPRFDLADAVNAISWPIISQTGLAWLMTRHEGKEALLSEPLKPMLESARKLGAAQYLGALDEVARLRRRFAELFETVDFVMTPTTAALAWPSSEVFPSVIDGRAAGPRAHAVFTAFVNAAGLPAITIPADPSPDGLPLGFQLIGRPGADGLLCALARQFERAHPWADRWPPI</sequence>
<evidence type="ECO:0000256" key="1">
    <source>
        <dbReference type="ARBA" id="ARBA00009199"/>
    </source>
</evidence>
<evidence type="ECO:0000259" key="2">
    <source>
        <dbReference type="Pfam" id="PF01425"/>
    </source>
</evidence>
<dbReference type="EMBL" id="VDUY01000005">
    <property type="protein sequence ID" value="TXL64659.1"/>
    <property type="molecule type" value="Genomic_DNA"/>
</dbReference>
<protein>
    <submittedName>
        <fullName evidence="3">Amidase</fullName>
    </submittedName>
</protein>
<comment type="caution">
    <text evidence="3">The sequence shown here is derived from an EMBL/GenBank/DDBJ whole genome shotgun (WGS) entry which is preliminary data.</text>
</comment>
<dbReference type="PANTHER" id="PTHR11895">
    <property type="entry name" value="TRANSAMIDASE"/>
    <property type="match status" value="1"/>
</dbReference>
<dbReference type="InterPro" id="IPR000120">
    <property type="entry name" value="Amidase"/>
</dbReference>
<feature type="domain" description="Amidase" evidence="2">
    <location>
        <begin position="28"/>
        <end position="452"/>
    </location>
</feature>
<dbReference type="InterPro" id="IPR036928">
    <property type="entry name" value="AS_sf"/>
</dbReference>
<evidence type="ECO:0000313" key="4">
    <source>
        <dbReference type="Proteomes" id="UP000321548"/>
    </source>
</evidence>
<dbReference type="PANTHER" id="PTHR11895:SF7">
    <property type="entry name" value="GLUTAMYL-TRNA(GLN) AMIDOTRANSFERASE SUBUNIT A, MITOCHONDRIAL"/>
    <property type="match status" value="1"/>
</dbReference>
<reference evidence="3 4" key="1">
    <citation type="submission" date="2019-06" db="EMBL/GenBank/DDBJ databases">
        <title>Quisquiliibacterium sp. nov., isolated from a maize field.</title>
        <authorList>
            <person name="Lin S.-Y."/>
            <person name="Tsai C.-F."/>
            <person name="Young C.-C."/>
        </authorList>
    </citation>
    <scope>NUCLEOTIDE SEQUENCE [LARGE SCALE GENOMIC DNA]</scope>
    <source>
        <strain evidence="3 4">CC-CFT501</strain>
    </source>
</reference>
<dbReference type="Pfam" id="PF01425">
    <property type="entry name" value="Amidase"/>
    <property type="match status" value="1"/>
</dbReference>
<name>A0A5C8NU29_9BURK</name>
<dbReference type="AlphaFoldDB" id="A0A5C8NU29"/>
<gene>
    <name evidence="3" type="ORF">FHP08_13000</name>
</gene>
<dbReference type="SUPFAM" id="SSF75304">
    <property type="entry name" value="Amidase signature (AS) enzymes"/>
    <property type="match status" value="1"/>
</dbReference>
<proteinExistence type="inferred from homology"/>
<dbReference type="RefSeq" id="WP_147704908.1">
    <property type="nucleotide sequence ID" value="NZ_VDUY01000005.1"/>
</dbReference>
<dbReference type="Gene3D" id="3.90.1300.10">
    <property type="entry name" value="Amidase signature (AS) domain"/>
    <property type="match status" value="1"/>
</dbReference>
<keyword evidence="4" id="KW-1185">Reference proteome</keyword>
<evidence type="ECO:0000313" key="3">
    <source>
        <dbReference type="EMBL" id="TXL64659.1"/>
    </source>
</evidence>
<comment type="similarity">
    <text evidence="1">Belongs to the amidase family.</text>
</comment>
<organism evidence="3 4">
    <name type="scientific">Zeimonas arvi</name>
    <dbReference type="NCBI Taxonomy" id="2498847"/>
    <lineage>
        <taxon>Bacteria</taxon>
        <taxon>Pseudomonadati</taxon>
        <taxon>Pseudomonadota</taxon>
        <taxon>Betaproteobacteria</taxon>
        <taxon>Burkholderiales</taxon>
        <taxon>Burkholderiaceae</taxon>
        <taxon>Zeimonas</taxon>
    </lineage>
</organism>
<dbReference type="Proteomes" id="UP000321548">
    <property type="component" value="Unassembled WGS sequence"/>
</dbReference>